<dbReference type="CDD" id="cd14688">
    <property type="entry name" value="bZIP_YAP"/>
    <property type="match status" value="1"/>
</dbReference>
<evidence type="ECO:0000256" key="4">
    <source>
        <dbReference type="SAM" id="MobiDB-lite"/>
    </source>
</evidence>
<organism evidence="6 7">
    <name type="scientific">Aspergillus mulundensis</name>
    <dbReference type="NCBI Taxonomy" id="1810919"/>
    <lineage>
        <taxon>Eukaryota</taxon>
        <taxon>Fungi</taxon>
        <taxon>Dikarya</taxon>
        <taxon>Ascomycota</taxon>
        <taxon>Pezizomycotina</taxon>
        <taxon>Eurotiomycetes</taxon>
        <taxon>Eurotiomycetidae</taxon>
        <taxon>Eurotiales</taxon>
        <taxon>Aspergillaceae</taxon>
        <taxon>Aspergillus</taxon>
        <taxon>Aspergillus subgen. Nidulantes</taxon>
    </lineage>
</organism>
<dbReference type="GeneID" id="38119237"/>
<feature type="repeat" description="ANK" evidence="3">
    <location>
        <begin position="258"/>
        <end position="290"/>
    </location>
</feature>
<dbReference type="PANTHER" id="PTHR24198">
    <property type="entry name" value="ANKYRIN REPEAT AND PROTEIN KINASE DOMAIN-CONTAINING PROTEIN"/>
    <property type="match status" value="1"/>
</dbReference>
<feature type="repeat" description="ANK" evidence="3">
    <location>
        <begin position="324"/>
        <end position="356"/>
    </location>
</feature>
<name>A0A3D8R552_9EURO</name>
<dbReference type="STRING" id="1810919.A0A3D8R552"/>
<feature type="compositionally biased region" description="Low complexity" evidence="4">
    <location>
        <begin position="39"/>
        <end position="52"/>
    </location>
</feature>
<dbReference type="PANTHER" id="PTHR24198:SF165">
    <property type="entry name" value="ANKYRIN REPEAT-CONTAINING PROTEIN-RELATED"/>
    <property type="match status" value="1"/>
</dbReference>
<protein>
    <recommendedName>
        <fullName evidence="5">BZIP domain-containing protein</fullName>
    </recommendedName>
</protein>
<keyword evidence="7" id="KW-1185">Reference proteome</keyword>
<feature type="compositionally biased region" description="Basic and acidic residues" evidence="4">
    <location>
        <begin position="214"/>
        <end position="227"/>
    </location>
</feature>
<feature type="region of interest" description="Disordered" evidence="4">
    <location>
        <begin position="177"/>
        <end position="255"/>
    </location>
</feature>
<dbReference type="InterPro" id="IPR036770">
    <property type="entry name" value="Ankyrin_rpt-contain_sf"/>
</dbReference>
<feature type="repeat" description="ANK" evidence="3">
    <location>
        <begin position="291"/>
        <end position="323"/>
    </location>
</feature>
<evidence type="ECO:0000313" key="6">
    <source>
        <dbReference type="EMBL" id="RDW69107.1"/>
    </source>
</evidence>
<dbReference type="SUPFAM" id="SSF48403">
    <property type="entry name" value="Ankyrin repeat"/>
    <property type="match status" value="1"/>
</dbReference>
<comment type="caution">
    <text evidence="6">The sequence shown here is derived from an EMBL/GenBank/DDBJ whole genome shotgun (WGS) entry which is preliminary data.</text>
</comment>
<dbReference type="PRINTS" id="PR01415">
    <property type="entry name" value="ANKYRIN"/>
</dbReference>
<keyword evidence="2 3" id="KW-0040">ANK repeat</keyword>
<dbReference type="InterPro" id="IPR002110">
    <property type="entry name" value="Ankyrin_rpt"/>
</dbReference>
<dbReference type="RefSeq" id="XP_026600896.1">
    <property type="nucleotide sequence ID" value="XM_026750883.1"/>
</dbReference>
<dbReference type="EMBL" id="PVWQ01000011">
    <property type="protein sequence ID" value="RDW69107.1"/>
    <property type="molecule type" value="Genomic_DNA"/>
</dbReference>
<reference evidence="6 7" key="1">
    <citation type="journal article" date="2018" name="IMA Fungus">
        <title>IMA Genome-F 9: Draft genome sequence of Annulohypoxylon stygium, Aspergillus mulundensis, Berkeleyomyces basicola (syn. Thielaviopsis basicola), Ceratocystis smalleyi, two Cercospora beticola strains, Coleophoma cylindrospora, Fusarium fracticaudum, Phialophora cf. hyalina, and Morchella septimelata.</title>
        <authorList>
            <person name="Wingfield B.D."/>
            <person name="Bills G.F."/>
            <person name="Dong Y."/>
            <person name="Huang W."/>
            <person name="Nel W.J."/>
            <person name="Swalarsk-Parry B.S."/>
            <person name="Vaghefi N."/>
            <person name="Wilken P.M."/>
            <person name="An Z."/>
            <person name="de Beer Z.W."/>
            <person name="De Vos L."/>
            <person name="Chen L."/>
            <person name="Duong T.A."/>
            <person name="Gao Y."/>
            <person name="Hammerbacher A."/>
            <person name="Kikkert J.R."/>
            <person name="Li Y."/>
            <person name="Li H."/>
            <person name="Li K."/>
            <person name="Li Q."/>
            <person name="Liu X."/>
            <person name="Ma X."/>
            <person name="Naidoo K."/>
            <person name="Pethybridge S.J."/>
            <person name="Sun J."/>
            <person name="Steenkamp E.T."/>
            <person name="van der Nest M.A."/>
            <person name="van Wyk S."/>
            <person name="Wingfield M.J."/>
            <person name="Xiong C."/>
            <person name="Yue Q."/>
            <person name="Zhang X."/>
        </authorList>
    </citation>
    <scope>NUCLEOTIDE SEQUENCE [LARGE SCALE GENOMIC DNA]</scope>
    <source>
        <strain evidence="6 7">DSM 5745</strain>
    </source>
</reference>
<evidence type="ECO:0000256" key="1">
    <source>
        <dbReference type="ARBA" id="ARBA00022737"/>
    </source>
</evidence>
<dbReference type="InterPro" id="IPR004827">
    <property type="entry name" value="bZIP"/>
</dbReference>
<feature type="compositionally biased region" description="Polar residues" evidence="4">
    <location>
        <begin position="53"/>
        <end position="68"/>
    </location>
</feature>
<evidence type="ECO:0000256" key="2">
    <source>
        <dbReference type="ARBA" id="ARBA00023043"/>
    </source>
</evidence>
<evidence type="ECO:0000256" key="3">
    <source>
        <dbReference type="PROSITE-ProRule" id="PRU00023"/>
    </source>
</evidence>
<dbReference type="Gene3D" id="1.25.40.20">
    <property type="entry name" value="Ankyrin repeat-containing domain"/>
    <property type="match status" value="1"/>
</dbReference>
<dbReference type="Pfam" id="PF12796">
    <property type="entry name" value="Ank_2"/>
    <property type="match status" value="1"/>
</dbReference>
<dbReference type="AlphaFoldDB" id="A0A3D8R552"/>
<evidence type="ECO:0000313" key="7">
    <source>
        <dbReference type="Proteomes" id="UP000256690"/>
    </source>
</evidence>
<dbReference type="OrthoDB" id="4454093at2759"/>
<gene>
    <name evidence="6" type="ORF">DSM5745_08867</name>
</gene>
<dbReference type="GO" id="GO:0003700">
    <property type="term" value="F:DNA-binding transcription factor activity"/>
    <property type="evidence" value="ECO:0007669"/>
    <property type="project" value="InterPro"/>
</dbReference>
<sequence>MEIQEDEANLVKQASDARERRKLQNRLAQRNFRRRQCLKAKQQQQAQQTQTTDIVQIPTNSGTTTDVAHQSPFLPDDALQEVRAAPPPRETAQSTGQPRSDEPTAYPPIPPLPNLETYSENAKYTGPGGPISPVSFPLFCSPEELWIDRPGDRPQVDGSEVYQSTFASNDRTAVSLHSAPHSAGSFPKHPPSEPMEKTLASPDLRSLASRKRRQPSEHDHGDQERRQSTSPRRLSAHLFTPPDTSMSFSDPQSPETCEGKMTLHICAEKGYANVLRFLLKYGAEIDATDSLGRTALHYAALKGHVSSVCALLEQGADTECTDEFGLNPLHVAAQNGHEAVVRMLVCEGADLNARVRIRGRALSQPQLGLC</sequence>
<dbReference type="PROSITE" id="PS00036">
    <property type="entry name" value="BZIP_BASIC"/>
    <property type="match status" value="1"/>
</dbReference>
<feature type="region of interest" description="Disordered" evidence="4">
    <location>
        <begin position="1"/>
        <end position="128"/>
    </location>
</feature>
<proteinExistence type="predicted"/>
<dbReference type="PROSITE" id="PS50088">
    <property type="entry name" value="ANK_REPEAT"/>
    <property type="match status" value="3"/>
</dbReference>
<dbReference type="PROSITE" id="PS50297">
    <property type="entry name" value="ANK_REP_REGION"/>
    <property type="match status" value="3"/>
</dbReference>
<accession>A0A3D8R552</accession>
<dbReference type="SMART" id="SM00248">
    <property type="entry name" value="ANK"/>
    <property type="match status" value="3"/>
</dbReference>
<dbReference type="Proteomes" id="UP000256690">
    <property type="component" value="Unassembled WGS sequence"/>
</dbReference>
<feature type="domain" description="BZIP" evidence="5">
    <location>
        <begin position="20"/>
        <end position="35"/>
    </location>
</feature>
<evidence type="ECO:0000259" key="5">
    <source>
        <dbReference type="PROSITE" id="PS00036"/>
    </source>
</evidence>
<keyword evidence="1" id="KW-0677">Repeat</keyword>
<feature type="compositionally biased region" description="Polar residues" evidence="4">
    <location>
        <begin position="242"/>
        <end position="255"/>
    </location>
</feature>